<dbReference type="InterPro" id="IPR012337">
    <property type="entry name" value="RNaseH-like_sf"/>
</dbReference>
<dbReference type="InterPro" id="IPR002156">
    <property type="entry name" value="RNaseH_domain"/>
</dbReference>
<evidence type="ECO:0000259" key="2">
    <source>
        <dbReference type="Pfam" id="PF13456"/>
    </source>
</evidence>
<evidence type="ECO:0000256" key="1">
    <source>
        <dbReference type="SAM" id="MobiDB-lite"/>
    </source>
</evidence>
<dbReference type="Pfam" id="PF13456">
    <property type="entry name" value="RVT_3"/>
    <property type="match status" value="1"/>
</dbReference>
<dbReference type="Gene3D" id="3.30.420.10">
    <property type="entry name" value="Ribonuclease H-like superfamily/Ribonuclease H"/>
    <property type="match status" value="1"/>
</dbReference>
<dbReference type="CDD" id="cd06222">
    <property type="entry name" value="RNase_H_like"/>
    <property type="match status" value="1"/>
</dbReference>
<dbReference type="PANTHER" id="PTHR47723">
    <property type="entry name" value="OS05G0353850 PROTEIN"/>
    <property type="match status" value="1"/>
</dbReference>
<dbReference type="InterPro" id="IPR044730">
    <property type="entry name" value="RNase_H-like_dom_plant"/>
</dbReference>
<dbReference type="PANTHER" id="PTHR47723:SF19">
    <property type="entry name" value="POLYNUCLEOTIDYL TRANSFERASE, RIBONUCLEASE H-LIKE SUPERFAMILY PROTEIN"/>
    <property type="match status" value="1"/>
</dbReference>
<accession>A0A2N9EEP0</accession>
<sequence>MWVGLVSQWSRAESRPGGDGSRTDLGLEAWVSAWRWWSLGFGCSGLIHGGGGGGGGGWEGFGLWLLVISVKAWAKEHMAGDALFAEASAFLWALQLAKNSGMQQIIVEGDAKLVVEALLKNANDVSWTIAAIISDALVLASSFSSCKFGWIKRGRQYCCAHIG</sequence>
<reference evidence="3" key="1">
    <citation type="submission" date="2018-02" db="EMBL/GenBank/DDBJ databases">
        <authorList>
            <person name="Cohen D.B."/>
            <person name="Kent A.D."/>
        </authorList>
    </citation>
    <scope>NUCLEOTIDE SEQUENCE</scope>
</reference>
<feature type="region of interest" description="Disordered" evidence="1">
    <location>
        <begin position="1"/>
        <end position="21"/>
    </location>
</feature>
<organism evidence="3">
    <name type="scientific">Fagus sylvatica</name>
    <name type="common">Beechnut</name>
    <dbReference type="NCBI Taxonomy" id="28930"/>
    <lineage>
        <taxon>Eukaryota</taxon>
        <taxon>Viridiplantae</taxon>
        <taxon>Streptophyta</taxon>
        <taxon>Embryophyta</taxon>
        <taxon>Tracheophyta</taxon>
        <taxon>Spermatophyta</taxon>
        <taxon>Magnoliopsida</taxon>
        <taxon>eudicotyledons</taxon>
        <taxon>Gunneridae</taxon>
        <taxon>Pentapetalae</taxon>
        <taxon>rosids</taxon>
        <taxon>fabids</taxon>
        <taxon>Fagales</taxon>
        <taxon>Fagaceae</taxon>
        <taxon>Fagus</taxon>
    </lineage>
</organism>
<dbReference type="InterPro" id="IPR036397">
    <property type="entry name" value="RNaseH_sf"/>
</dbReference>
<name>A0A2N9EEP0_FAGSY</name>
<protein>
    <recommendedName>
        <fullName evidence="2">RNase H type-1 domain-containing protein</fullName>
    </recommendedName>
</protein>
<dbReference type="AlphaFoldDB" id="A0A2N9EEP0"/>
<dbReference type="EMBL" id="OIVN01000047">
    <property type="protein sequence ID" value="SPC73232.1"/>
    <property type="molecule type" value="Genomic_DNA"/>
</dbReference>
<dbReference type="GO" id="GO:0003676">
    <property type="term" value="F:nucleic acid binding"/>
    <property type="evidence" value="ECO:0007669"/>
    <property type="project" value="InterPro"/>
</dbReference>
<dbReference type="GO" id="GO:0004523">
    <property type="term" value="F:RNA-DNA hybrid ribonuclease activity"/>
    <property type="evidence" value="ECO:0007669"/>
    <property type="project" value="InterPro"/>
</dbReference>
<gene>
    <name evidence="3" type="ORF">FSB_LOCUS1114</name>
</gene>
<proteinExistence type="predicted"/>
<dbReference type="SUPFAM" id="SSF53098">
    <property type="entry name" value="Ribonuclease H-like"/>
    <property type="match status" value="1"/>
</dbReference>
<dbReference type="InterPro" id="IPR053151">
    <property type="entry name" value="RNase_H-like"/>
</dbReference>
<evidence type="ECO:0000313" key="3">
    <source>
        <dbReference type="EMBL" id="SPC73232.1"/>
    </source>
</evidence>
<feature type="domain" description="RNase H type-1" evidence="2">
    <location>
        <begin position="80"/>
        <end position="154"/>
    </location>
</feature>